<sequence length="39" mass="4616">MRLIKHSASSRPVKVLSEHISEYTAFKILFFFSRSILIY</sequence>
<name>A0A0E9VYB7_ANGAN</name>
<dbReference type="EMBL" id="GBXM01025428">
    <property type="protein sequence ID" value="JAH83149.1"/>
    <property type="molecule type" value="Transcribed_RNA"/>
</dbReference>
<evidence type="ECO:0000313" key="1">
    <source>
        <dbReference type="EMBL" id="JAH83149.1"/>
    </source>
</evidence>
<protein>
    <submittedName>
        <fullName evidence="1">Uncharacterized protein</fullName>
    </submittedName>
</protein>
<organism evidence="1">
    <name type="scientific">Anguilla anguilla</name>
    <name type="common">European freshwater eel</name>
    <name type="synonym">Muraena anguilla</name>
    <dbReference type="NCBI Taxonomy" id="7936"/>
    <lineage>
        <taxon>Eukaryota</taxon>
        <taxon>Metazoa</taxon>
        <taxon>Chordata</taxon>
        <taxon>Craniata</taxon>
        <taxon>Vertebrata</taxon>
        <taxon>Euteleostomi</taxon>
        <taxon>Actinopterygii</taxon>
        <taxon>Neopterygii</taxon>
        <taxon>Teleostei</taxon>
        <taxon>Anguilliformes</taxon>
        <taxon>Anguillidae</taxon>
        <taxon>Anguilla</taxon>
    </lineage>
</organism>
<proteinExistence type="predicted"/>
<reference evidence="1" key="2">
    <citation type="journal article" date="2015" name="Fish Shellfish Immunol.">
        <title>Early steps in the European eel (Anguilla anguilla)-Vibrio vulnificus interaction in the gills: Role of the RtxA13 toxin.</title>
        <authorList>
            <person name="Callol A."/>
            <person name="Pajuelo D."/>
            <person name="Ebbesson L."/>
            <person name="Teles M."/>
            <person name="MacKenzie S."/>
            <person name="Amaro C."/>
        </authorList>
    </citation>
    <scope>NUCLEOTIDE SEQUENCE</scope>
</reference>
<dbReference type="AlphaFoldDB" id="A0A0E9VYB7"/>
<reference evidence="1" key="1">
    <citation type="submission" date="2014-11" db="EMBL/GenBank/DDBJ databases">
        <authorList>
            <person name="Amaro Gonzalez C."/>
        </authorList>
    </citation>
    <scope>NUCLEOTIDE SEQUENCE</scope>
</reference>
<accession>A0A0E9VYB7</accession>